<evidence type="ECO:0000256" key="1">
    <source>
        <dbReference type="SAM" id="MobiDB-lite"/>
    </source>
</evidence>
<organism evidence="2 3">
    <name type="scientific">Alicyclobacillus dauci</name>
    <dbReference type="NCBI Taxonomy" id="1475485"/>
    <lineage>
        <taxon>Bacteria</taxon>
        <taxon>Bacillati</taxon>
        <taxon>Bacillota</taxon>
        <taxon>Bacilli</taxon>
        <taxon>Bacillales</taxon>
        <taxon>Alicyclobacillaceae</taxon>
        <taxon>Alicyclobacillus</taxon>
    </lineage>
</organism>
<feature type="region of interest" description="Disordered" evidence="1">
    <location>
        <begin position="65"/>
        <end position="85"/>
    </location>
</feature>
<evidence type="ECO:0000313" key="3">
    <source>
        <dbReference type="Proteomes" id="UP001164803"/>
    </source>
</evidence>
<protein>
    <recommendedName>
        <fullName evidence="4">Group II intron, maturase-specific domain</fullName>
    </recommendedName>
</protein>
<dbReference type="EMBL" id="CP104064">
    <property type="protein sequence ID" value="WAH36974.1"/>
    <property type="molecule type" value="Genomic_DNA"/>
</dbReference>
<name>A0ABY6Z3W4_9BACL</name>
<accession>A0ABY6Z3W4</accession>
<reference evidence="2" key="1">
    <citation type="submission" date="2022-08" db="EMBL/GenBank/DDBJ databases">
        <title>Alicyclobacillus dauci DSM2870, complete genome.</title>
        <authorList>
            <person name="Wang Q."/>
            <person name="Cai R."/>
            <person name="Wang Z."/>
        </authorList>
    </citation>
    <scope>NUCLEOTIDE SEQUENCE</scope>
    <source>
        <strain evidence="2">DSM 28700</strain>
    </source>
</reference>
<evidence type="ECO:0000313" key="2">
    <source>
        <dbReference type="EMBL" id="WAH36974.1"/>
    </source>
</evidence>
<gene>
    <name evidence="2" type="ORF">NZD86_22920</name>
</gene>
<proteinExistence type="predicted"/>
<evidence type="ECO:0008006" key="4">
    <source>
        <dbReference type="Google" id="ProtNLM"/>
    </source>
</evidence>
<dbReference type="Proteomes" id="UP001164803">
    <property type="component" value="Chromosome"/>
</dbReference>
<sequence>MAKLRTNIRDIIGAEPNADGTAKRIRETLRGWWAYFRISSGGRNGPRVKRMMKAIRIDSSKQIAKLTRPSRRAQQKQKILQALHL</sequence>
<dbReference type="RefSeq" id="WP_268044389.1">
    <property type="nucleotide sequence ID" value="NZ_CP104064.1"/>
</dbReference>
<keyword evidence="3" id="KW-1185">Reference proteome</keyword>